<accession>A0A3L8SA39</accession>
<proteinExistence type="predicted"/>
<evidence type="ECO:0000313" key="2">
    <source>
        <dbReference type="Proteomes" id="UP000276834"/>
    </source>
</evidence>
<organism evidence="1 2">
    <name type="scientific">Chloebia gouldiae</name>
    <name type="common">Gouldian finch</name>
    <name type="synonym">Erythrura gouldiae</name>
    <dbReference type="NCBI Taxonomy" id="44316"/>
    <lineage>
        <taxon>Eukaryota</taxon>
        <taxon>Metazoa</taxon>
        <taxon>Chordata</taxon>
        <taxon>Craniata</taxon>
        <taxon>Vertebrata</taxon>
        <taxon>Euteleostomi</taxon>
        <taxon>Archelosauria</taxon>
        <taxon>Archosauria</taxon>
        <taxon>Dinosauria</taxon>
        <taxon>Saurischia</taxon>
        <taxon>Theropoda</taxon>
        <taxon>Coelurosauria</taxon>
        <taxon>Aves</taxon>
        <taxon>Neognathae</taxon>
        <taxon>Neoaves</taxon>
        <taxon>Telluraves</taxon>
        <taxon>Australaves</taxon>
        <taxon>Passeriformes</taxon>
        <taxon>Passeroidea</taxon>
        <taxon>Passeridae</taxon>
        <taxon>Chloebia</taxon>
    </lineage>
</organism>
<sequence>MHTHMHTLQDFCPEASKANSALLVKETQQEVVESACPPFYCRALEAAEQAVTKETLKTGLNYLLGLENGDAIVTAAGSQSMPCEWEPAGAFQWSLIKKEALGYLQAAGEETARMK</sequence>
<reference evidence="1 2" key="1">
    <citation type="journal article" date="2018" name="Proc. R. Soc. B">
        <title>A non-coding region near Follistatin controls head colour polymorphism in the Gouldian finch.</title>
        <authorList>
            <person name="Toomey M.B."/>
            <person name="Marques C.I."/>
            <person name="Andrade P."/>
            <person name="Araujo P.M."/>
            <person name="Sabatino S."/>
            <person name="Gazda M.A."/>
            <person name="Afonso S."/>
            <person name="Lopes R.J."/>
            <person name="Corbo J.C."/>
            <person name="Carneiro M."/>
        </authorList>
    </citation>
    <scope>NUCLEOTIDE SEQUENCE [LARGE SCALE GENOMIC DNA]</scope>
    <source>
        <strain evidence="1">Red01</strain>
        <tissue evidence="1">Muscle</tissue>
    </source>
</reference>
<protein>
    <submittedName>
        <fullName evidence="1">Uncharacterized protein</fullName>
    </submittedName>
</protein>
<keyword evidence="2" id="KW-1185">Reference proteome</keyword>
<gene>
    <name evidence="1" type="ORF">DV515_00010340</name>
</gene>
<dbReference type="Proteomes" id="UP000276834">
    <property type="component" value="Unassembled WGS sequence"/>
</dbReference>
<comment type="caution">
    <text evidence="1">The sequence shown here is derived from an EMBL/GenBank/DDBJ whole genome shotgun (WGS) entry which is preliminary data.</text>
</comment>
<dbReference type="OrthoDB" id="10493887at2759"/>
<name>A0A3L8SA39_CHLGU</name>
<dbReference type="AlphaFoldDB" id="A0A3L8SA39"/>
<evidence type="ECO:0000313" key="1">
    <source>
        <dbReference type="EMBL" id="RLV98763.1"/>
    </source>
</evidence>
<feature type="non-terminal residue" evidence="1">
    <location>
        <position position="115"/>
    </location>
</feature>
<dbReference type="EMBL" id="QUSF01000037">
    <property type="protein sequence ID" value="RLV98763.1"/>
    <property type="molecule type" value="Genomic_DNA"/>
</dbReference>